<feature type="domain" description="ABC transporter" evidence="5">
    <location>
        <begin position="2"/>
        <end position="238"/>
    </location>
</feature>
<dbReference type="PROSITE" id="PS00211">
    <property type="entry name" value="ABC_TRANSPORTER_1"/>
    <property type="match status" value="1"/>
</dbReference>
<dbReference type="InterPro" id="IPR003593">
    <property type="entry name" value="AAA+_ATPase"/>
</dbReference>
<dbReference type="Pfam" id="PF00005">
    <property type="entry name" value="ABC_tran"/>
    <property type="match status" value="1"/>
</dbReference>
<evidence type="ECO:0000256" key="1">
    <source>
        <dbReference type="ARBA" id="ARBA00005417"/>
    </source>
</evidence>
<evidence type="ECO:0000313" key="7">
    <source>
        <dbReference type="Proteomes" id="UP000606490"/>
    </source>
</evidence>
<dbReference type="Gene3D" id="3.40.50.300">
    <property type="entry name" value="P-loop containing nucleotide triphosphate hydrolases"/>
    <property type="match status" value="1"/>
</dbReference>
<dbReference type="PANTHER" id="PTHR43117">
    <property type="entry name" value="OSMOPROTECTANT IMPORT ATP-BINDING PROTEIN OSMV"/>
    <property type="match status" value="1"/>
</dbReference>
<keyword evidence="3" id="KW-0547">Nucleotide-binding</keyword>
<dbReference type="InterPro" id="IPR003439">
    <property type="entry name" value="ABC_transporter-like_ATP-bd"/>
</dbReference>
<organism evidence="6 7">
    <name type="scientific">Belnapia mucosa</name>
    <dbReference type="NCBI Taxonomy" id="2804532"/>
    <lineage>
        <taxon>Bacteria</taxon>
        <taxon>Pseudomonadati</taxon>
        <taxon>Pseudomonadota</taxon>
        <taxon>Alphaproteobacteria</taxon>
        <taxon>Acetobacterales</taxon>
        <taxon>Roseomonadaceae</taxon>
        <taxon>Belnapia</taxon>
    </lineage>
</organism>
<dbReference type="Proteomes" id="UP000606490">
    <property type="component" value="Unassembled WGS sequence"/>
</dbReference>
<dbReference type="EMBL" id="JAEUXJ010000001">
    <property type="protein sequence ID" value="MBL6453754.1"/>
    <property type="molecule type" value="Genomic_DNA"/>
</dbReference>
<dbReference type="InterPro" id="IPR027417">
    <property type="entry name" value="P-loop_NTPase"/>
</dbReference>
<name>A0ABS1UZ95_9PROT</name>
<accession>A0ABS1UZ95</accession>
<dbReference type="PROSITE" id="PS50893">
    <property type="entry name" value="ABC_TRANSPORTER_2"/>
    <property type="match status" value="1"/>
</dbReference>
<gene>
    <name evidence="6" type="ORF">JMJ55_00380</name>
</gene>
<dbReference type="PANTHER" id="PTHR43117:SF5">
    <property type="entry name" value="GLYCINE BETAINE UPTAKE SYSTEM ATP-BINDING PROTEIN YEHX"/>
    <property type="match status" value="1"/>
</dbReference>
<dbReference type="InterPro" id="IPR017871">
    <property type="entry name" value="ABC_transporter-like_CS"/>
</dbReference>
<comment type="similarity">
    <text evidence="1">Belongs to the ABC transporter superfamily.</text>
</comment>
<keyword evidence="4 6" id="KW-0067">ATP-binding</keyword>
<protein>
    <submittedName>
        <fullName evidence="6">ABC transporter ATP-binding protein</fullName>
    </submittedName>
</protein>
<dbReference type="GO" id="GO:0005524">
    <property type="term" value="F:ATP binding"/>
    <property type="evidence" value="ECO:0007669"/>
    <property type="project" value="UniProtKB-KW"/>
</dbReference>
<evidence type="ECO:0000259" key="5">
    <source>
        <dbReference type="PROSITE" id="PS50893"/>
    </source>
</evidence>
<evidence type="ECO:0000256" key="2">
    <source>
        <dbReference type="ARBA" id="ARBA00022448"/>
    </source>
</evidence>
<evidence type="ECO:0000313" key="6">
    <source>
        <dbReference type="EMBL" id="MBL6453754.1"/>
    </source>
</evidence>
<evidence type="ECO:0000256" key="3">
    <source>
        <dbReference type="ARBA" id="ARBA00022741"/>
    </source>
</evidence>
<sequence length="313" mass="33111">MIAIEDLSKRWPGADRAAVEGVSLTVPEGTSCALIGPSGSGKTTVLRMVNRLVEPSSGAIRIGGEDALRMDAVTLRRRIGYVIQEVGLFPHWSVADNVATVPRLLRWDAARVTRRVEEVLALVGLDPARFATRRPHQLSGGERQRIGVARALAGDPPVLLMDEPFGAVDPVQRGKLQEEVLRLLRQLRKTVLLVTHDVAEAVRLGDAVALLRDGRLVQHAPAAEVLARPADGFAAEFLGADRVLLRLSLFPLEAVPARPEPAPGPPLPEGATLRDALAALLDTGRSAAPLPGGGSLALADLLAFAGTPNPPAG</sequence>
<keyword evidence="2" id="KW-0813">Transport</keyword>
<dbReference type="RefSeq" id="WP_202823507.1">
    <property type="nucleotide sequence ID" value="NZ_JAEUXJ010000001.1"/>
</dbReference>
<reference evidence="6 7" key="1">
    <citation type="submission" date="2021-01" db="EMBL/GenBank/DDBJ databases">
        <title>Belnapia mucosa sp. nov. and Belnapia arida sp. nov., isolated from the Tabernas Desert (Almeria, Spain).</title>
        <authorList>
            <person name="Molina-Menor E."/>
            <person name="Vidal-Verdu A."/>
            <person name="Calonge A."/>
            <person name="Satari L."/>
            <person name="Pereto Magraner J."/>
            <person name="Porcar Miralles M."/>
        </authorList>
    </citation>
    <scope>NUCLEOTIDE SEQUENCE [LARGE SCALE GENOMIC DNA]</scope>
    <source>
        <strain evidence="6 7">T6</strain>
    </source>
</reference>
<proteinExistence type="inferred from homology"/>
<keyword evidence="7" id="KW-1185">Reference proteome</keyword>
<evidence type="ECO:0000256" key="4">
    <source>
        <dbReference type="ARBA" id="ARBA00022840"/>
    </source>
</evidence>
<comment type="caution">
    <text evidence="6">The sequence shown here is derived from an EMBL/GenBank/DDBJ whole genome shotgun (WGS) entry which is preliminary data.</text>
</comment>
<dbReference type="SUPFAM" id="SSF52540">
    <property type="entry name" value="P-loop containing nucleoside triphosphate hydrolases"/>
    <property type="match status" value="1"/>
</dbReference>
<dbReference type="SMART" id="SM00382">
    <property type="entry name" value="AAA"/>
    <property type="match status" value="1"/>
</dbReference>